<keyword evidence="1" id="KW-1133">Transmembrane helix</keyword>
<evidence type="ECO:0000256" key="1">
    <source>
        <dbReference type="SAM" id="Phobius"/>
    </source>
</evidence>
<accession>A0ABY4EJ87</accession>
<organism evidence="2 3">
    <name type="scientific">Halobacillus salinarum</name>
    <dbReference type="NCBI Taxonomy" id="2932257"/>
    <lineage>
        <taxon>Bacteria</taxon>
        <taxon>Bacillati</taxon>
        <taxon>Bacillota</taxon>
        <taxon>Bacilli</taxon>
        <taxon>Bacillales</taxon>
        <taxon>Bacillaceae</taxon>
        <taxon>Halobacillus</taxon>
    </lineage>
</organism>
<proteinExistence type="predicted"/>
<keyword evidence="1" id="KW-0812">Transmembrane</keyword>
<name>A0ABY4EJ87_9BACI</name>
<protein>
    <submittedName>
        <fullName evidence="2">Uncharacterized protein</fullName>
    </submittedName>
</protein>
<sequence length="69" mass="7654">METLVRGLKFAVFTSVFVPVSLAAVAVAAIVTHTAVIPILIVLAFFFLLWLFLYYILVSRLIDELDDPA</sequence>
<keyword evidence="3" id="KW-1185">Reference proteome</keyword>
<dbReference type="RefSeq" id="WP_244710560.1">
    <property type="nucleotide sequence ID" value="NZ_CP095073.1"/>
</dbReference>
<dbReference type="Proteomes" id="UP000831787">
    <property type="component" value="Chromosome"/>
</dbReference>
<feature type="transmembrane region" description="Helical" evidence="1">
    <location>
        <begin position="12"/>
        <end position="31"/>
    </location>
</feature>
<evidence type="ECO:0000313" key="2">
    <source>
        <dbReference type="EMBL" id="UOQ44527.1"/>
    </source>
</evidence>
<evidence type="ECO:0000313" key="3">
    <source>
        <dbReference type="Proteomes" id="UP000831787"/>
    </source>
</evidence>
<gene>
    <name evidence="2" type="ORF">MUN89_00590</name>
</gene>
<dbReference type="EMBL" id="CP095073">
    <property type="protein sequence ID" value="UOQ44527.1"/>
    <property type="molecule type" value="Genomic_DNA"/>
</dbReference>
<keyword evidence="1" id="KW-0472">Membrane</keyword>
<feature type="transmembrane region" description="Helical" evidence="1">
    <location>
        <begin position="37"/>
        <end position="57"/>
    </location>
</feature>
<reference evidence="2 3" key="1">
    <citation type="submission" date="2022-04" db="EMBL/GenBank/DDBJ databases">
        <title>Halobacillus sp. isolated from saltern.</title>
        <authorList>
            <person name="Won M."/>
            <person name="Lee C.-M."/>
            <person name="Woen H.-Y."/>
            <person name="Kwon S.-W."/>
        </authorList>
    </citation>
    <scope>NUCLEOTIDE SEQUENCE [LARGE SCALE GENOMIC DNA]</scope>
    <source>
        <strain evidence="2 3">SSBR10-3</strain>
    </source>
</reference>